<dbReference type="EMBL" id="BALG01000224">
    <property type="protein sequence ID" value="GAC43528.1"/>
    <property type="molecule type" value="Genomic_DNA"/>
</dbReference>
<keyword evidence="5 6" id="KW-0233">DNA recombination</keyword>
<protein>
    <recommendedName>
        <fullName evidence="6">Mutator family transposase</fullName>
    </recommendedName>
</protein>
<keyword evidence="4 6" id="KW-0238">DNA-binding</keyword>
<keyword evidence="8" id="KW-1185">Reference proteome</keyword>
<comment type="similarity">
    <text evidence="2 6">Belongs to the transposase mutator family.</text>
</comment>
<dbReference type="PANTHER" id="PTHR33217">
    <property type="entry name" value="TRANSPOSASE FOR INSERTION SEQUENCE ELEMENT IS1081"/>
    <property type="match status" value="1"/>
</dbReference>
<accession>M9M782</accession>
<sequence length="92" mass="10406">MGLWFPETVMASSKEWQNRPLQTVYAVVFLDAIHFKVKQDGAIVSKAAYMVIGIDLDGNKDVLGMWIGENESAKFWLSVLHDLKNRGVPNIR</sequence>
<evidence type="ECO:0000256" key="2">
    <source>
        <dbReference type="ARBA" id="ARBA00010961"/>
    </source>
</evidence>
<evidence type="ECO:0000313" key="8">
    <source>
        <dbReference type="Proteomes" id="UP000029453"/>
    </source>
</evidence>
<name>M9M782_PAEPP</name>
<dbReference type="GO" id="GO:0003677">
    <property type="term" value="F:DNA binding"/>
    <property type="evidence" value="ECO:0007669"/>
    <property type="project" value="UniProtKB-UniRule"/>
</dbReference>
<comment type="function">
    <text evidence="1 6">Required for the transposition of the insertion element.</text>
</comment>
<reference evidence="7 8" key="1">
    <citation type="submission" date="2012-10" db="EMBL/GenBank/DDBJ databases">
        <title>Draft Genome Sequence of Paenibacillus popilliae ATCC 14706T.</title>
        <authorList>
            <person name="Iiyama K."/>
            <person name="Mori K."/>
            <person name="Mon H."/>
            <person name="Chieda Y."/>
            <person name="Lee J.M."/>
            <person name="Kusakabe T."/>
            <person name="Tashiro K."/>
            <person name="Asano S."/>
            <person name="Yasunaga-Aoki C."/>
            <person name="Shimizu S."/>
        </authorList>
    </citation>
    <scope>NUCLEOTIDE SEQUENCE [LARGE SCALE GENOMIC DNA]</scope>
    <source>
        <strain evidence="7 8">ATCC 14706</strain>
    </source>
</reference>
<comment type="caution">
    <text evidence="7">The sequence shown here is derived from an EMBL/GenBank/DDBJ whole genome shotgun (WGS) entry which is preliminary data.</text>
</comment>
<dbReference type="InterPro" id="IPR001207">
    <property type="entry name" value="Transposase_mutator"/>
</dbReference>
<evidence type="ECO:0000256" key="5">
    <source>
        <dbReference type="ARBA" id="ARBA00023172"/>
    </source>
</evidence>
<proteinExistence type="inferred from homology"/>
<evidence type="ECO:0000256" key="4">
    <source>
        <dbReference type="ARBA" id="ARBA00023125"/>
    </source>
</evidence>
<evidence type="ECO:0000256" key="6">
    <source>
        <dbReference type="RuleBase" id="RU365089"/>
    </source>
</evidence>
<keyword evidence="3 6" id="KW-0815">Transposition</keyword>
<evidence type="ECO:0000313" key="7">
    <source>
        <dbReference type="EMBL" id="GAC43528.1"/>
    </source>
</evidence>
<dbReference type="AlphaFoldDB" id="M9M782"/>
<dbReference type="GO" id="GO:0006313">
    <property type="term" value="P:DNA transposition"/>
    <property type="evidence" value="ECO:0007669"/>
    <property type="project" value="UniProtKB-UniRule"/>
</dbReference>
<dbReference type="Pfam" id="PF00872">
    <property type="entry name" value="Transposase_mut"/>
    <property type="match status" value="1"/>
</dbReference>
<dbReference type="Proteomes" id="UP000029453">
    <property type="component" value="Unassembled WGS sequence"/>
</dbReference>
<organism evidence="7 8">
    <name type="scientific">Paenibacillus popilliae ATCC 14706</name>
    <dbReference type="NCBI Taxonomy" id="1212764"/>
    <lineage>
        <taxon>Bacteria</taxon>
        <taxon>Bacillati</taxon>
        <taxon>Bacillota</taxon>
        <taxon>Bacilli</taxon>
        <taxon>Bacillales</taxon>
        <taxon>Paenibacillaceae</taxon>
        <taxon>Paenibacillus</taxon>
    </lineage>
</organism>
<dbReference type="PANTHER" id="PTHR33217:SF8">
    <property type="entry name" value="MUTATOR FAMILY TRANSPOSASE"/>
    <property type="match status" value="1"/>
</dbReference>
<evidence type="ECO:0000256" key="3">
    <source>
        <dbReference type="ARBA" id="ARBA00022578"/>
    </source>
</evidence>
<evidence type="ECO:0000256" key="1">
    <source>
        <dbReference type="ARBA" id="ARBA00002190"/>
    </source>
</evidence>
<dbReference type="GO" id="GO:0004803">
    <property type="term" value="F:transposase activity"/>
    <property type="evidence" value="ECO:0007669"/>
    <property type="project" value="UniProtKB-UniRule"/>
</dbReference>
<keyword evidence="6" id="KW-0814">Transposable element</keyword>
<gene>
    <name evidence="7" type="ORF">PPOP_2911</name>
</gene>